<dbReference type="Pfam" id="PF13188">
    <property type="entry name" value="PAS_8"/>
    <property type="match status" value="1"/>
</dbReference>
<evidence type="ECO:0000313" key="3">
    <source>
        <dbReference type="Proteomes" id="UP000002613"/>
    </source>
</evidence>
<dbReference type="InterPro" id="IPR035965">
    <property type="entry name" value="PAS-like_dom_sf"/>
</dbReference>
<dbReference type="GeneID" id="8779254"/>
<dbReference type="eggNOG" id="arCOG06192">
    <property type="taxonomic scope" value="Archaea"/>
</dbReference>
<sequence>MPTEKALLKEVIELLRESEEKYRRIFENSNLAIILADKDGTIKEANAKAERIFGKVMGKNIRRLSERMFSAVNRSIYEDSLIEFEERILNRFLKVLVAPVEIGGRAEAIVICDDITDLVTYQRLLKALLEVERKILLERDLNEIFEFAENVLVSSIGYEKVLVGELIKEKIKFVDLTVDDYQKLGMKCVETALKTKKPVVANTEKSKACKNCMFADDKGLVTMVFPIFGGDKNYLLFIFSKREPTSEEVDLLLTTSESISFKIKALKMEEEKEEALKAVLESIKIYSELVDQIRNYITVIKGLVEYKEDFLRKFGEKFYEIIAERADMIDELLKEIDKDWVELEKLIEKITPPSSQE</sequence>
<dbReference type="EMBL" id="CP001899">
    <property type="protein sequence ID" value="ADC65871.1"/>
    <property type="molecule type" value="Genomic_DNA"/>
</dbReference>
<evidence type="ECO:0000259" key="1">
    <source>
        <dbReference type="PROSITE" id="PS50112"/>
    </source>
</evidence>
<proteinExistence type="predicted"/>
<dbReference type="STRING" id="589924.Ferp_1727"/>
<gene>
    <name evidence="2" type="ordered locus">Ferp_1727</name>
</gene>
<dbReference type="PaxDb" id="589924-Ferp_1727"/>
<reference evidence="3" key="1">
    <citation type="submission" date="2010-02" db="EMBL/GenBank/DDBJ databases">
        <title>Complete sequence of Ferroglobus placidus DSM 10642.</title>
        <authorList>
            <consortium name="US DOE Joint Genome Institute"/>
            <person name="Lucas S."/>
            <person name="Copeland A."/>
            <person name="Lapidus A."/>
            <person name="Cheng J.-F."/>
            <person name="Bruce D."/>
            <person name="Goodwin L."/>
            <person name="Pitluck S."/>
            <person name="Saunders E."/>
            <person name="Brettin T."/>
            <person name="Detter J.C."/>
            <person name="Han C."/>
            <person name="Tapia R."/>
            <person name="Larimer F."/>
            <person name="Land M."/>
            <person name="Hauser L."/>
            <person name="Kyrpides N."/>
            <person name="Ivanova N."/>
            <person name="Holmes D."/>
            <person name="Lovley D."/>
            <person name="Kyrpides N."/>
            <person name="Anderson I.J."/>
            <person name="Woyke T."/>
        </authorList>
    </citation>
    <scope>NUCLEOTIDE SEQUENCE [LARGE SCALE GENOMIC DNA]</scope>
    <source>
        <strain evidence="3">DSM 10642 / AEDII12DO</strain>
    </source>
</reference>
<dbReference type="Proteomes" id="UP000002613">
    <property type="component" value="Chromosome"/>
</dbReference>
<dbReference type="SMART" id="SM00091">
    <property type="entry name" value="PAS"/>
    <property type="match status" value="1"/>
</dbReference>
<dbReference type="PROSITE" id="PS50112">
    <property type="entry name" value="PAS"/>
    <property type="match status" value="1"/>
</dbReference>
<protein>
    <submittedName>
        <fullName evidence="2">Putative PAS/PAC sensor protein</fullName>
    </submittedName>
</protein>
<reference evidence="2 3" key="2">
    <citation type="journal article" date="2011" name="Stand. Genomic Sci.">
        <title>Complete genome sequence of Ferroglobus placidus AEDII12DO.</title>
        <authorList>
            <person name="Anderson I."/>
            <person name="Risso C."/>
            <person name="Holmes D."/>
            <person name="Lucas S."/>
            <person name="Copeland A."/>
            <person name="Lapidus A."/>
            <person name="Cheng J.F."/>
            <person name="Bruce D."/>
            <person name="Goodwin L."/>
            <person name="Pitluck S."/>
            <person name="Saunders E."/>
            <person name="Brettin T."/>
            <person name="Detter J.C."/>
            <person name="Han C."/>
            <person name="Tapia R."/>
            <person name="Larimer F."/>
            <person name="Land M."/>
            <person name="Hauser L."/>
            <person name="Woyke T."/>
            <person name="Lovley D."/>
            <person name="Kyrpides N."/>
            <person name="Ivanova N."/>
        </authorList>
    </citation>
    <scope>NUCLEOTIDE SEQUENCE [LARGE SCALE GENOMIC DNA]</scope>
    <source>
        <strain evidence="3">DSM 10642 / AEDII12DO</strain>
    </source>
</reference>
<dbReference type="InterPro" id="IPR000014">
    <property type="entry name" value="PAS"/>
</dbReference>
<organism evidence="2 3">
    <name type="scientific">Ferroglobus placidus (strain DSM 10642 / AEDII12DO)</name>
    <dbReference type="NCBI Taxonomy" id="589924"/>
    <lineage>
        <taxon>Archaea</taxon>
        <taxon>Methanobacteriati</taxon>
        <taxon>Methanobacteriota</taxon>
        <taxon>Archaeoglobi</taxon>
        <taxon>Archaeoglobales</taxon>
        <taxon>Archaeoglobaceae</taxon>
        <taxon>Ferroglobus</taxon>
    </lineage>
</organism>
<dbReference type="AlphaFoldDB" id="D3RZF8"/>
<name>D3RZF8_FERPA</name>
<dbReference type="eggNOG" id="arCOG06538">
    <property type="taxonomic scope" value="Archaea"/>
</dbReference>
<dbReference type="OrthoDB" id="8127at2157"/>
<dbReference type="SUPFAM" id="SSF55785">
    <property type="entry name" value="PYP-like sensor domain (PAS domain)"/>
    <property type="match status" value="1"/>
</dbReference>
<evidence type="ECO:0000313" key="2">
    <source>
        <dbReference type="EMBL" id="ADC65871.1"/>
    </source>
</evidence>
<dbReference type="NCBIfam" id="TIGR00229">
    <property type="entry name" value="sensory_box"/>
    <property type="match status" value="1"/>
</dbReference>
<dbReference type="HOGENOM" id="CLU_775240_0_0_2"/>
<dbReference type="KEGG" id="fpl:Ferp_1727"/>
<dbReference type="Gene3D" id="3.30.450.20">
    <property type="entry name" value="PAS domain"/>
    <property type="match status" value="1"/>
</dbReference>
<dbReference type="RefSeq" id="WP_012966210.1">
    <property type="nucleotide sequence ID" value="NC_013849.1"/>
</dbReference>
<feature type="domain" description="PAS" evidence="1">
    <location>
        <begin position="18"/>
        <end position="54"/>
    </location>
</feature>
<accession>D3RZF8</accession>
<keyword evidence="3" id="KW-1185">Reference proteome</keyword>